<feature type="transmembrane region" description="Helical" evidence="1">
    <location>
        <begin position="12"/>
        <end position="31"/>
    </location>
</feature>
<accession>A0A3R5X0Q0</accession>
<reference evidence="2 3" key="1">
    <citation type="submission" date="2018-01" db="EMBL/GenBank/DDBJ databases">
        <title>Genome Sequencing and Assembly of Anaerobacter polyendosporus strain CT4.</title>
        <authorList>
            <person name="Tachaapaikoon C."/>
            <person name="Sutheeworapong S."/>
            <person name="Jenjaroenpun P."/>
            <person name="Wongsurawat T."/>
            <person name="Nookeaw I."/>
            <person name="Cheawchanlertfa P."/>
            <person name="Kosugi A."/>
            <person name="Cheevadhanarak S."/>
            <person name="Ratanakhanokchai K."/>
        </authorList>
    </citation>
    <scope>NUCLEOTIDE SEQUENCE [LARGE SCALE GENOMIC DNA]</scope>
    <source>
        <strain evidence="2 3">CT4</strain>
    </source>
</reference>
<evidence type="ECO:0000313" key="3">
    <source>
        <dbReference type="Proteomes" id="UP000286268"/>
    </source>
</evidence>
<keyword evidence="1" id="KW-1133">Transmembrane helix</keyword>
<proteinExistence type="predicted"/>
<gene>
    <name evidence="2" type="ORF">C1I91_07125</name>
</gene>
<keyword evidence="1" id="KW-0812">Transmembrane</keyword>
<protein>
    <recommendedName>
        <fullName evidence="4">ATP synthase I chain</fullName>
    </recommendedName>
</protein>
<organism evidence="2 3">
    <name type="scientific">Clostridium manihotivorum</name>
    <dbReference type="NCBI Taxonomy" id="2320868"/>
    <lineage>
        <taxon>Bacteria</taxon>
        <taxon>Bacillati</taxon>
        <taxon>Bacillota</taxon>
        <taxon>Clostridia</taxon>
        <taxon>Eubacteriales</taxon>
        <taxon>Clostridiaceae</taxon>
        <taxon>Clostridium</taxon>
    </lineage>
</organism>
<dbReference type="AlphaFoldDB" id="A0A3R5X0Q0"/>
<feature type="transmembrane region" description="Helical" evidence="1">
    <location>
        <begin position="69"/>
        <end position="91"/>
    </location>
</feature>
<dbReference type="KEGG" id="cmah:C1I91_07125"/>
<feature type="transmembrane region" description="Helical" evidence="1">
    <location>
        <begin position="97"/>
        <end position="117"/>
    </location>
</feature>
<evidence type="ECO:0008006" key="4">
    <source>
        <dbReference type="Google" id="ProtNLM"/>
    </source>
</evidence>
<keyword evidence="1" id="KW-0472">Membrane</keyword>
<sequence>MNQTLSKFIFGVFKLNLLVGLSISLVLTKLYNKNVAFAFMAGVMITSITFIIKGYTIHTILNFSKSKSVIVAYIGYIFQFIIIIALAFLFIDDYTCLLTYILGTFAQFVGIILYWFINRKGSD</sequence>
<feature type="transmembrane region" description="Helical" evidence="1">
    <location>
        <begin position="37"/>
        <end position="57"/>
    </location>
</feature>
<dbReference type="Proteomes" id="UP000286268">
    <property type="component" value="Chromosome"/>
</dbReference>
<evidence type="ECO:0000313" key="2">
    <source>
        <dbReference type="EMBL" id="QAA31433.1"/>
    </source>
</evidence>
<dbReference type="EMBL" id="CP025746">
    <property type="protein sequence ID" value="QAA31433.1"/>
    <property type="molecule type" value="Genomic_DNA"/>
</dbReference>
<name>A0A3R5X0Q0_9CLOT</name>
<evidence type="ECO:0000256" key="1">
    <source>
        <dbReference type="SAM" id="Phobius"/>
    </source>
</evidence>
<keyword evidence="3" id="KW-1185">Reference proteome</keyword>